<accession>A0AAV7ZQJ7</accession>
<feature type="compositionally biased region" description="Basic and acidic residues" evidence="2">
    <location>
        <begin position="659"/>
        <end position="684"/>
    </location>
</feature>
<dbReference type="Proteomes" id="UP001146793">
    <property type="component" value="Unassembled WGS sequence"/>
</dbReference>
<feature type="coiled-coil region" evidence="1">
    <location>
        <begin position="404"/>
        <end position="445"/>
    </location>
</feature>
<feature type="compositionally biased region" description="Basic residues" evidence="2">
    <location>
        <begin position="383"/>
        <end position="392"/>
    </location>
</feature>
<feature type="region of interest" description="Disordered" evidence="2">
    <location>
        <begin position="633"/>
        <end position="684"/>
    </location>
</feature>
<evidence type="ECO:0000313" key="4">
    <source>
        <dbReference type="Proteomes" id="UP001146793"/>
    </source>
</evidence>
<evidence type="ECO:0000256" key="1">
    <source>
        <dbReference type="SAM" id="Coils"/>
    </source>
</evidence>
<comment type="caution">
    <text evidence="3">The sequence shown here is derived from an EMBL/GenBank/DDBJ whole genome shotgun (WGS) entry which is preliminary data.</text>
</comment>
<feature type="compositionally biased region" description="Basic and acidic residues" evidence="2">
    <location>
        <begin position="373"/>
        <end position="382"/>
    </location>
</feature>
<protein>
    <submittedName>
        <fullName evidence="3">Suppressor of swi4 1</fullName>
    </submittedName>
</protein>
<evidence type="ECO:0000256" key="2">
    <source>
        <dbReference type="SAM" id="MobiDB-lite"/>
    </source>
</evidence>
<dbReference type="AlphaFoldDB" id="A0AAV7ZQJ7"/>
<evidence type="ECO:0000313" key="3">
    <source>
        <dbReference type="EMBL" id="KAJ3443096.1"/>
    </source>
</evidence>
<name>A0AAV7ZQJ7_9EUKA</name>
<gene>
    <name evidence="3" type="ORF">M0812_08927</name>
</gene>
<feature type="compositionally biased region" description="Low complexity" evidence="2">
    <location>
        <begin position="644"/>
        <end position="655"/>
    </location>
</feature>
<proteinExistence type="predicted"/>
<keyword evidence="1" id="KW-0175">Coiled coil</keyword>
<feature type="region of interest" description="Disordered" evidence="2">
    <location>
        <begin position="1"/>
        <end position="59"/>
    </location>
</feature>
<reference evidence="3" key="1">
    <citation type="submission" date="2022-08" db="EMBL/GenBank/DDBJ databases">
        <title>Novel sulphate-reducing endosymbionts in the free-living metamonad Anaeramoeba.</title>
        <authorList>
            <person name="Jerlstrom-Hultqvist J."/>
            <person name="Cepicka I."/>
            <person name="Gallot-Lavallee L."/>
            <person name="Salas-Leiva D."/>
            <person name="Curtis B.A."/>
            <person name="Zahonova K."/>
            <person name="Pipaliya S."/>
            <person name="Dacks J."/>
            <person name="Roger A.J."/>
        </authorList>
    </citation>
    <scope>NUCLEOTIDE SEQUENCE</scope>
    <source>
        <strain evidence="3">Busselton2</strain>
    </source>
</reference>
<feature type="region of interest" description="Disordered" evidence="2">
    <location>
        <begin position="312"/>
        <end position="396"/>
    </location>
</feature>
<feature type="compositionally biased region" description="Basic residues" evidence="2">
    <location>
        <begin position="322"/>
        <end position="356"/>
    </location>
</feature>
<dbReference type="EMBL" id="JANTQA010000023">
    <property type="protein sequence ID" value="KAJ3443096.1"/>
    <property type="molecule type" value="Genomic_DNA"/>
</dbReference>
<sequence length="1048" mass="125765">MSKNKEIQPEKSETEKQEERKRTKMEKEREEMIERRKQMEERSNKLDKEREEMIEQRKQMEKECKQMIEVRKQMEKECKEKKEELKQIKLKSMIFDEDFEKLINHLKKAQEEKEKDEKQLEQLKENNEEKLKKLQMFKIKIKKNEKKLKQIAEMIISVNDIQDKNNQIREQDERIKEQNLQIDKQDERIKEQNLRIDKQSEQIKEQNEQIKQNLQIEKQNKQIKEQNKQIDKQNVQIGKQNQQIIELNKFFQKLNITDHGKKNNLALFHSKTIQKGFDKLKTIGKKKTRNLIFFQSVDPIFNNFQQVLFSKQKEQNQIQKQKQMKKHNQKQKRMKKENSKEKKKYKIQNNSRKRKKPENITSIGFQKKKKKIQEKQSFQREEHKKRRRKNRGKKDLKIPAIELLKKEEEKIPAIELLKKETETEIETKKEKKIEIENEKEKEKENKAIIHKNNKKKWLMIIIIFDETNKTFQKNENYLGHLYQTILSQKKNLIKKKIFLFPVFCGTQSKNSLEHICTISERYPKQITINLMTKENYVQILEKLIKKNLKFSELPKGIQFLLVNIEGIPRLFQYFLISILEYYFLKNNFLMFHRPSSSNNNNIKRKLINQFLEDKDPKNEKEEVVQKVIEKKDDSKENLVEAPLSENSETSKTSESSENEENKNENVSEKKFESETETEKEKVNDRKKIKNNELIKKFILVDSKNKPSLCTTIFKSIKEKIIKHVQMISIQILIKQDVTLLFQLFGYSYFETHLFNTMEFNILYLNNIKQIKTLKDLENDGLLFLKKNDENTSVIIFPYIYLDLILEKINKTNSLYLPRILETPTKTKNFSINEKDDLKNFLLRLQLFSFLEPKEPNVSMEAMGTKGTKGTKKEKKIESIQTTFISLQKIFYSPQYFQKINNKTKNNENFENNLLFCSEMKFNIEFNKIKSFELKSKSNLKFNNNNNNSFCNTGQIISSNFNNKIIQKKLFKVGIGFLNVANSPFADSFLVLPINEDYQEMALEKWIWQRKQISKTHRFNSGMDKLKMEPSENPKQFLILIQSKKWLNK</sequence>
<organism evidence="3 4">
    <name type="scientific">Anaeramoeba flamelloides</name>
    <dbReference type="NCBI Taxonomy" id="1746091"/>
    <lineage>
        <taxon>Eukaryota</taxon>
        <taxon>Metamonada</taxon>
        <taxon>Anaeramoebidae</taxon>
        <taxon>Anaeramoeba</taxon>
    </lineage>
</organism>